<keyword evidence="3" id="KW-0238">DNA-binding</keyword>
<gene>
    <name evidence="6" type="ORF">HHL10_28050</name>
</gene>
<dbReference type="EMBL" id="JABBFW010000041">
    <property type="protein sequence ID" value="NML18829.1"/>
    <property type="molecule type" value="Genomic_DNA"/>
</dbReference>
<evidence type="ECO:0000256" key="3">
    <source>
        <dbReference type="ARBA" id="ARBA00023125"/>
    </source>
</evidence>
<proteinExistence type="inferred from homology"/>
<dbReference type="Proteomes" id="UP000574067">
    <property type="component" value="Unassembled WGS sequence"/>
</dbReference>
<keyword evidence="4" id="KW-0804">Transcription</keyword>
<protein>
    <submittedName>
        <fullName evidence="6">LysR family transcriptional regulator</fullName>
    </submittedName>
</protein>
<evidence type="ECO:0000313" key="6">
    <source>
        <dbReference type="EMBL" id="NML18829.1"/>
    </source>
</evidence>
<evidence type="ECO:0000256" key="2">
    <source>
        <dbReference type="ARBA" id="ARBA00023015"/>
    </source>
</evidence>
<reference evidence="6 7" key="1">
    <citation type="submission" date="2020-04" db="EMBL/GenBank/DDBJ databases">
        <title>Azohydromonas sp. isolated from soil.</title>
        <authorList>
            <person name="Dahal R.H."/>
        </authorList>
    </citation>
    <scope>NUCLEOTIDE SEQUENCE [LARGE SCALE GENOMIC DNA]</scope>
    <source>
        <strain evidence="6 7">G-1-1-14</strain>
    </source>
</reference>
<dbReference type="Gene3D" id="1.10.10.10">
    <property type="entry name" value="Winged helix-like DNA-binding domain superfamily/Winged helix DNA-binding domain"/>
    <property type="match status" value="2"/>
</dbReference>
<dbReference type="InterPro" id="IPR036388">
    <property type="entry name" value="WH-like_DNA-bd_sf"/>
</dbReference>
<dbReference type="Pfam" id="PF00126">
    <property type="entry name" value="HTH_1"/>
    <property type="match status" value="2"/>
</dbReference>
<dbReference type="SUPFAM" id="SSF53850">
    <property type="entry name" value="Periplasmic binding protein-like II"/>
    <property type="match status" value="1"/>
</dbReference>
<dbReference type="InterPro" id="IPR005119">
    <property type="entry name" value="LysR_subst-bd"/>
</dbReference>
<keyword evidence="2" id="KW-0805">Transcription regulation</keyword>
<dbReference type="GO" id="GO:0005829">
    <property type="term" value="C:cytosol"/>
    <property type="evidence" value="ECO:0007669"/>
    <property type="project" value="TreeGrafter"/>
</dbReference>
<keyword evidence="7" id="KW-1185">Reference proteome</keyword>
<dbReference type="InterPro" id="IPR050950">
    <property type="entry name" value="HTH-type_LysR_regulators"/>
</dbReference>
<organism evidence="6 7">
    <name type="scientific">Azohydromonas caseinilytica</name>
    <dbReference type="NCBI Taxonomy" id="2728836"/>
    <lineage>
        <taxon>Bacteria</taxon>
        <taxon>Pseudomonadati</taxon>
        <taxon>Pseudomonadota</taxon>
        <taxon>Betaproteobacteria</taxon>
        <taxon>Burkholderiales</taxon>
        <taxon>Sphaerotilaceae</taxon>
        <taxon>Azohydromonas</taxon>
    </lineage>
</organism>
<dbReference type="PANTHER" id="PTHR30419">
    <property type="entry name" value="HTH-TYPE TRANSCRIPTIONAL REGULATOR YBHD"/>
    <property type="match status" value="1"/>
</dbReference>
<dbReference type="PANTHER" id="PTHR30419:SF8">
    <property type="entry name" value="NITROGEN ASSIMILATION TRANSCRIPTIONAL ACTIVATOR-RELATED"/>
    <property type="match status" value="1"/>
</dbReference>
<comment type="similarity">
    <text evidence="1">Belongs to the LysR transcriptional regulatory family.</text>
</comment>
<evidence type="ECO:0000256" key="4">
    <source>
        <dbReference type="ARBA" id="ARBA00023163"/>
    </source>
</evidence>
<dbReference type="SUPFAM" id="SSF46785">
    <property type="entry name" value="Winged helix' DNA-binding domain"/>
    <property type="match status" value="2"/>
</dbReference>
<dbReference type="PROSITE" id="PS50931">
    <property type="entry name" value="HTH_LYSR"/>
    <property type="match status" value="2"/>
</dbReference>
<sequence>MGTAAPPETAPTRPWAVPRLTERIRSMRVLLAVAGHGSTARAAEAIHLSQPAVARSIVELEKACGLELFVRTARGMVATQPGTRLVGRTGTVFEHLACGAAEALAAAPSTARQPASPERFPSVVSAGSLRALIAITACGSEASAAQSLGVTQPAVHAALQALEQVLGVRLFYKMAAGTRLTPAGEALLRRVKLALAEIKAMENDLAAWRGDIRGRIVVGVLPLSVSMFLPRAIEALVHEHPNIAIQIVDGTYESLVQQLLSADVDAIAGALRGDTARDEIRQLHLFDDELAVIARAGHPCLKRRALRLKDLLQWEWVTPLPGTPADRALEELFRSEGLEPPQQGLQASSPALTQAFVMQTGRLALASRGQVLAENHGGQLCIVPLALPSTARRIGVTTRALGEPAHDLQLFLQACQAAVASPA</sequence>
<accession>A0A848FKH3</accession>
<feature type="domain" description="HTH lysR-type" evidence="5">
    <location>
        <begin position="22"/>
        <end position="79"/>
    </location>
</feature>
<name>A0A848FKH3_9BURK</name>
<dbReference type="InterPro" id="IPR000847">
    <property type="entry name" value="LysR_HTH_N"/>
</dbReference>
<comment type="caution">
    <text evidence="6">The sequence shown here is derived from an EMBL/GenBank/DDBJ whole genome shotgun (WGS) entry which is preliminary data.</text>
</comment>
<dbReference type="PRINTS" id="PR00039">
    <property type="entry name" value="HTHLYSR"/>
</dbReference>
<evidence type="ECO:0000313" key="7">
    <source>
        <dbReference type="Proteomes" id="UP000574067"/>
    </source>
</evidence>
<dbReference type="InterPro" id="IPR036390">
    <property type="entry name" value="WH_DNA-bd_sf"/>
</dbReference>
<evidence type="ECO:0000259" key="5">
    <source>
        <dbReference type="PROSITE" id="PS50931"/>
    </source>
</evidence>
<dbReference type="AlphaFoldDB" id="A0A848FKH3"/>
<feature type="domain" description="HTH lysR-type" evidence="5">
    <location>
        <begin position="129"/>
        <end position="181"/>
    </location>
</feature>
<evidence type="ECO:0000256" key="1">
    <source>
        <dbReference type="ARBA" id="ARBA00009437"/>
    </source>
</evidence>
<dbReference type="GO" id="GO:0003700">
    <property type="term" value="F:DNA-binding transcription factor activity"/>
    <property type="evidence" value="ECO:0007669"/>
    <property type="project" value="InterPro"/>
</dbReference>
<dbReference type="RefSeq" id="WP_169163719.1">
    <property type="nucleotide sequence ID" value="NZ_JABBFW010000041.1"/>
</dbReference>
<dbReference type="Pfam" id="PF03466">
    <property type="entry name" value="LysR_substrate"/>
    <property type="match status" value="1"/>
</dbReference>
<dbReference type="GO" id="GO:0003677">
    <property type="term" value="F:DNA binding"/>
    <property type="evidence" value="ECO:0007669"/>
    <property type="project" value="UniProtKB-KW"/>
</dbReference>
<dbReference type="Gene3D" id="3.40.190.10">
    <property type="entry name" value="Periplasmic binding protein-like II"/>
    <property type="match status" value="2"/>
</dbReference>